<dbReference type="SUPFAM" id="SSF55874">
    <property type="entry name" value="ATPase domain of HSP90 chaperone/DNA topoisomerase II/histidine kinase"/>
    <property type="match status" value="1"/>
</dbReference>
<comment type="caution">
    <text evidence="3">The sequence shown here is derived from an EMBL/GenBank/DDBJ whole genome shotgun (WGS) entry which is preliminary data.</text>
</comment>
<dbReference type="PANTHER" id="PTHR35526">
    <property type="entry name" value="ANTI-SIGMA-F FACTOR RSBW-RELATED"/>
    <property type="match status" value="1"/>
</dbReference>
<dbReference type="InterPro" id="IPR036890">
    <property type="entry name" value="HATPase_C_sf"/>
</dbReference>
<organism evidence="3 4">
    <name type="scientific">Parachitinimonas caeni</name>
    <dbReference type="NCBI Taxonomy" id="3031301"/>
    <lineage>
        <taxon>Bacteria</taxon>
        <taxon>Pseudomonadati</taxon>
        <taxon>Pseudomonadota</taxon>
        <taxon>Betaproteobacteria</taxon>
        <taxon>Neisseriales</taxon>
        <taxon>Chitinibacteraceae</taxon>
        <taxon>Parachitinimonas</taxon>
    </lineage>
</organism>
<dbReference type="Proteomes" id="UP001172778">
    <property type="component" value="Unassembled WGS sequence"/>
</dbReference>
<reference evidence="3" key="1">
    <citation type="submission" date="2023-03" db="EMBL/GenBank/DDBJ databases">
        <title>Chitinimonas shenzhenensis gen. nov., sp. nov., a novel member of family Burkholderiaceae isolated from activated sludge collected in Shen Zhen, China.</title>
        <authorList>
            <person name="Wang X."/>
        </authorList>
    </citation>
    <scope>NUCLEOTIDE SEQUENCE</scope>
    <source>
        <strain evidence="3">DQS-5</strain>
    </source>
</reference>
<dbReference type="InterPro" id="IPR003594">
    <property type="entry name" value="HATPase_dom"/>
</dbReference>
<keyword evidence="1" id="KW-0418">Kinase</keyword>
<sequence length="146" mass="16054">MPNALKHTLPCQLTAIAALAQDIERWGDETGLSAKLVFELNLMLDELITNIIEHGYAEVDKGTIEVSAENDAGLIVLVVRDNAAPFNLLDLSEPDLESDIEEREIGGLGVHFVRLLADSVQYRREADANIVTIRKSVNATLSQEDE</sequence>
<dbReference type="InterPro" id="IPR050267">
    <property type="entry name" value="Anti-sigma-factor_SerPK"/>
</dbReference>
<proteinExistence type="predicted"/>
<keyword evidence="3" id="KW-0547">Nucleotide-binding</keyword>
<keyword evidence="1" id="KW-0723">Serine/threonine-protein kinase</keyword>
<dbReference type="CDD" id="cd16936">
    <property type="entry name" value="HATPase_RsbW-like"/>
    <property type="match status" value="1"/>
</dbReference>
<protein>
    <submittedName>
        <fullName evidence="3">ATP-binding protein</fullName>
        <ecNumber evidence="3">2.7.13.3</ecNumber>
    </submittedName>
</protein>
<accession>A0ABT7DVP5</accession>
<dbReference type="EC" id="2.7.13.3" evidence="3"/>
<dbReference type="Gene3D" id="3.30.565.10">
    <property type="entry name" value="Histidine kinase-like ATPase, C-terminal domain"/>
    <property type="match status" value="1"/>
</dbReference>
<dbReference type="PANTHER" id="PTHR35526:SF6">
    <property type="entry name" value="SLR1861 PROTEIN"/>
    <property type="match status" value="1"/>
</dbReference>
<dbReference type="GO" id="GO:0004673">
    <property type="term" value="F:protein histidine kinase activity"/>
    <property type="evidence" value="ECO:0007669"/>
    <property type="project" value="UniProtKB-EC"/>
</dbReference>
<evidence type="ECO:0000256" key="1">
    <source>
        <dbReference type="ARBA" id="ARBA00022527"/>
    </source>
</evidence>
<evidence type="ECO:0000313" key="3">
    <source>
        <dbReference type="EMBL" id="MDK2124079.1"/>
    </source>
</evidence>
<evidence type="ECO:0000259" key="2">
    <source>
        <dbReference type="Pfam" id="PF13581"/>
    </source>
</evidence>
<dbReference type="EMBL" id="JARRAF010000007">
    <property type="protein sequence ID" value="MDK2124079.1"/>
    <property type="molecule type" value="Genomic_DNA"/>
</dbReference>
<dbReference type="Pfam" id="PF13581">
    <property type="entry name" value="HATPase_c_2"/>
    <property type="match status" value="1"/>
</dbReference>
<feature type="domain" description="Histidine kinase/HSP90-like ATPase" evidence="2">
    <location>
        <begin position="11"/>
        <end position="135"/>
    </location>
</feature>
<name>A0ABT7DVP5_9NEIS</name>
<keyword evidence="3" id="KW-0067">ATP-binding</keyword>
<dbReference type="GO" id="GO:0005524">
    <property type="term" value="F:ATP binding"/>
    <property type="evidence" value="ECO:0007669"/>
    <property type="project" value="UniProtKB-KW"/>
</dbReference>
<keyword evidence="4" id="KW-1185">Reference proteome</keyword>
<keyword evidence="3" id="KW-0808">Transferase</keyword>
<dbReference type="RefSeq" id="WP_284100381.1">
    <property type="nucleotide sequence ID" value="NZ_JARRAF010000007.1"/>
</dbReference>
<evidence type="ECO:0000313" key="4">
    <source>
        <dbReference type="Proteomes" id="UP001172778"/>
    </source>
</evidence>
<gene>
    <name evidence="3" type="ORF">PZA18_08475</name>
</gene>